<sequence length="262" mass="28116">MNMLLDGKTALVTAGSKGLGKASALEFAREGANVVISSRSSDHLRQAKEEIERETGREVLAVTADVNRKEDIAKTVQAAIDWSGRLDVLVTNAGGPPGGGFDQFADEAWEAAFQQNLMSVVRLIREALPHMRRQGSGRIVNLTSVSVKQPIPDLILSNVFRAGVYALTKSLSAELGPDSILVNTVGPGRIETDRIVELDRLAAQKKGTSEEQVRALLMGQIPLGRYGTPEEFAKTIVFLGSFANTYVTGQAVLVDGGMIRAL</sequence>
<evidence type="ECO:0000256" key="1">
    <source>
        <dbReference type="ARBA" id="ARBA00006484"/>
    </source>
</evidence>
<keyword evidence="2" id="KW-0560">Oxidoreductase</keyword>
<dbReference type="CDD" id="cd05344">
    <property type="entry name" value="BKR_like_SDR_like"/>
    <property type="match status" value="1"/>
</dbReference>
<reference evidence="3" key="1">
    <citation type="submission" date="2020-09" db="EMBL/GenBank/DDBJ databases">
        <title>A novel bacterium of genus Paenibacillus, isolated from South China Sea.</title>
        <authorList>
            <person name="Huang H."/>
            <person name="Mo K."/>
            <person name="Hu Y."/>
        </authorList>
    </citation>
    <scope>NUCLEOTIDE SEQUENCE</scope>
    <source>
        <strain evidence="3">IB182363</strain>
    </source>
</reference>
<dbReference type="GO" id="GO:0008206">
    <property type="term" value="P:bile acid metabolic process"/>
    <property type="evidence" value="ECO:0007669"/>
    <property type="project" value="UniProtKB-ARBA"/>
</dbReference>
<dbReference type="PRINTS" id="PR00081">
    <property type="entry name" value="GDHRDH"/>
</dbReference>
<keyword evidence="4" id="KW-1185">Reference proteome</keyword>
<dbReference type="PANTHER" id="PTHR42879">
    <property type="entry name" value="3-OXOACYL-(ACYL-CARRIER-PROTEIN) REDUCTASE"/>
    <property type="match status" value="1"/>
</dbReference>
<dbReference type="PANTHER" id="PTHR42879:SF6">
    <property type="entry name" value="NADPH-DEPENDENT REDUCTASE BACG"/>
    <property type="match status" value="1"/>
</dbReference>
<dbReference type="Proteomes" id="UP000639396">
    <property type="component" value="Unassembled WGS sequence"/>
</dbReference>
<accession>A0A927CE61</accession>
<dbReference type="SUPFAM" id="SSF51735">
    <property type="entry name" value="NAD(P)-binding Rossmann-fold domains"/>
    <property type="match status" value="1"/>
</dbReference>
<comment type="similarity">
    <text evidence="1">Belongs to the short-chain dehydrogenases/reductases (SDR) family.</text>
</comment>
<dbReference type="InterPro" id="IPR050259">
    <property type="entry name" value="SDR"/>
</dbReference>
<dbReference type="PRINTS" id="PR00080">
    <property type="entry name" value="SDRFAMILY"/>
</dbReference>
<evidence type="ECO:0000256" key="2">
    <source>
        <dbReference type="ARBA" id="ARBA00023002"/>
    </source>
</evidence>
<dbReference type="Gene3D" id="3.40.50.720">
    <property type="entry name" value="NAD(P)-binding Rossmann-like Domain"/>
    <property type="match status" value="1"/>
</dbReference>
<proteinExistence type="inferred from homology"/>
<name>A0A927CE61_9BACL</name>
<dbReference type="RefSeq" id="WP_190930828.1">
    <property type="nucleotide sequence ID" value="NZ_JACXJA010000038.1"/>
</dbReference>
<organism evidence="3 4">
    <name type="scientific">Paenibacillus oceani</name>
    <dbReference type="NCBI Taxonomy" id="2772510"/>
    <lineage>
        <taxon>Bacteria</taxon>
        <taxon>Bacillati</taxon>
        <taxon>Bacillota</taxon>
        <taxon>Bacilli</taxon>
        <taxon>Bacillales</taxon>
        <taxon>Paenibacillaceae</taxon>
        <taxon>Paenibacillus</taxon>
    </lineage>
</organism>
<comment type="caution">
    <text evidence="3">The sequence shown here is derived from an EMBL/GenBank/DDBJ whole genome shotgun (WGS) entry which is preliminary data.</text>
</comment>
<dbReference type="InterPro" id="IPR036291">
    <property type="entry name" value="NAD(P)-bd_dom_sf"/>
</dbReference>
<dbReference type="FunFam" id="3.40.50.720:FF:000084">
    <property type="entry name" value="Short-chain dehydrogenase reductase"/>
    <property type="match status" value="1"/>
</dbReference>
<protein>
    <submittedName>
        <fullName evidence="3">SDR family oxidoreductase</fullName>
    </submittedName>
</protein>
<dbReference type="GO" id="GO:0016491">
    <property type="term" value="F:oxidoreductase activity"/>
    <property type="evidence" value="ECO:0007669"/>
    <property type="project" value="UniProtKB-KW"/>
</dbReference>
<dbReference type="AlphaFoldDB" id="A0A927CE61"/>
<dbReference type="EMBL" id="JACXJA010000038">
    <property type="protein sequence ID" value="MBD2865212.1"/>
    <property type="molecule type" value="Genomic_DNA"/>
</dbReference>
<dbReference type="Pfam" id="PF13561">
    <property type="entry name" value="adh_short_C2"/>
    <property type="match status" value="1"/>
</dbReference>
<gene>
    <name evidence="3" type="ORF">IDH45_24830</name>
</gene>
<dbReference type="InterPro" id="IPR002347">
    <property type="entry name" value="SDR_fam"/>
</dbReference>
<evidence type="ECO:0000313" key="3">
    <source>
        <dbReference type="EMBL" id="MBD2865212.1"/>
    </source>
</evidence>
<evidence type="ECO:0000313" key="4">
    <source>
        <dbReference type="Proteomes" id="UP000639396"/>
    </source>
</evidence>